<dbReference type="EMBL" id="BSXG01000214">
    <property type="protein sequence ID" value="GME31997.1"/>
    <property type="molecule type" value="Genomic_DNA"/>
</dbReference>
<reference evidence="1" key="1">
    <citation type="submission" date="2024-09" db="EMBL/GenBank/DDBJ databases">
        <title>Draft Genome Sequences of Neofusicoccum parvum.</title>
        <authorList>
            <person name="Ashida A."/>
            <person name="Camagna M."/>
            <person name="Tanaka A."/>
            <person name="Takemoto D."/>
        </authorList>
    </citation>
    <scope>NUCLEOTIDE SEQUENCE</scope>
    <source>
        <strain evidence="1">PPO83</strain>
    </source>
</reference>
<protein>
    <submittedName>
        <fullName evidence="1">Sensor histidine kinase response</fullName>
    </submittedName>
</protein>
<accession>A0ACB5S9R6</accession>
<gene>
    <name evidence="1" type="primary">g6817</name>
    <name evidence="1" type="ORF">NpPPO83_00006817</name>
</gene>
<name>A0ACB5S9R6_9PEZI</name>
<evidence type="ECO:0000313" key="2">
    <source>
        <dbReference type="Proteomes" id="UP001165186"/>
    </source>
</evidence>
<organism evidence="1 2">
    <name type="scientific">Neofusicoccum parvum</name>
    <dbReference type="NCBI Taxonomy" id="310453"/>
    <lineage>
        <taxon>Eukaryota</taxon>
        <taxon>Fungi</taxon>
        <taxon>Dikarya</taxon>
        <taxon>Ascomycota</taxon>
        <taxon>Pezizomycotina</taxon>
        <taxon>Dothideomycetes</taxon>
        <taxon>Dothideomycetes incertae sedis</taxon>
        <taxon>Botryosphaeriales</taxon>
        <taxon>Botryosphaeriaceae</taxon>
        <taxon>Neofusicoccum</taxon>
    </lineage>
</organism>
<sequence>MPVSKTRLANERAREREVCSYYPLSWDIPDLTESLSARFDGPAETRHRLPPPGHVPRASPDPVLTAFAQLGALRLGAARSLISLIDSQSQLVLAEATGTLSLRSELTNDERNALWLGNCIIPRSCGLCECVVNSPDEGVVVINDLQLDDRTATRPFVEGTPRLRFYAAVPLRSSIGTIIGAYCVFDDLPRTGLDESQVTFLQDVADAVVLYLGTSKAHAFNRKAERMIRGLTSFVTGAADLQENTKLDEPSAPENPSTLSPLPSRTPAYSNDPAQGRRDASTPSSESQDTEQEDEAIALQNQILPPGAKRMFSRAANIMRESSNLEGVVFFDASMANSIPSEERPTTPSNDGSDTEASTVSFAAKEASSGSGSSSASTNPQATCKILGFADSGRTSRDGRSPRRDYLGLTELALRRLLIRHPHGKIFNIVRPRTDDVPVKRIRGKAKRSTTVEAIVDVAHTARSAAIIPLWDYERQRWFAGCLCWTSEPNRTLSYGSDLLYLRAFGHSIMAELSRIDAAAVDQAKTSFIESMSHELRSPLHGILGGTEYLQSMPLDAFQTSIVNSIAVCGRTLLDTVQNVLEYSKINEFTGPYSKGATSSNMRLRCSSMDAASTTPAVNLCQLTEETVEAVFAGQSYNILSSRSSKSDSGDEALEQPSPSSHAYEEPVRKSVRVILDLPVRPCWTFAIQAGTWRHILMNVFGNALRYTHEGFVRVALSTMDVSDSESKITLTVTDSGMGMSAKYLRDGLFTPFTQENAFSVGTGLGMSIVRRLVQSVGGVVSVESKQKVGTEVKICVTLSKRDSPAGDVEPDVRRLISNWKVAVVREHLSPEGGAEGIYYSSEWHFHDSLCATLENWFQIRITNMDHVGEDSSQLTIYPGPSFDSMFRGRSRQGVSVVVALDAFEAATLRADPRVTSGLIQIITQPCGPLKLAKVLERYLSRLDAQQNAPMRPDVPSVPADEPGNEIMIVDDNPLNLRLLSAFLSKQGFSHTSAVNGLEALNLFKANPQRWAAVLMDLSMPVMDGVTATREIRSWEMKLANAAVSPVAPDKGELLRESSSDSAETLRSERRRQSVASDDANVAAIAHPAIAVATALDNLWGPDHRDNRARQRDCPV</sequence>
<keyword evidence="2" id="KW-1185">Reference proteome</keyword>
<evidence type="ECO:0000313" key="1">
    <source>
        <dbReference type="EMBL" id="GME31997.1"/>
    </source>
</evidence>
<keyword evidence="1" id="KW-0808">Transferase</keyword>
<comment type="caution">
    <text evidence="1">The sequence shown here is derived from an EMBL/GenBank/DDBJ whole genome shotgun (WGS) entry which is preliminary data.</text>
</comment>
<keyword evidence="1" id="KW-0418">Kinase</keyword>
<proteinExistence type="predicted"/>
<dbReference type="Proteomes" id="UP001165186">
    <property type="component" value="Unassembled WGS sequence"/>
</dbReference>